<dbReference type="KEGG" id="pfy:PFICI_14960"/>
<keyword evidence="3" id="KW-0805">Transcription regulation</keyword>
<dbReference type="AlphaFoldDB" id="W3WHF7"/>
<keyword evidence="8" id="KW-1185">Reference proteome</keyword>
<dbReference type="SMART" id="SM00906">
    <property type="entry name" value="Fungal_trans"/>
    <property type="match status" value="1"/>
</dbReference>
<accession>W3WHF7</accession>
<dbReference type="RefSeq" id="XP_007841732.1">
    <property type="nucleotide sequence ID" value="XM_007843541.1"/>
</dbReference>
<dbReference type="GO" id="GO:0006351">
    <property type="term" value="P:DNA-templated transcription"/>
    <property type="evidence" value="ECO:0007669"/>
    <property type="project" value="InterPro"/>
</dbReference>
<evidence type="ECO:0000256" key="5">
    <source>
        <dbReference type="ARBA" id="ARBA00023242"/>
    </source>
</evidence>
<evidence type="ECO:0000256" key="1">
    <source>
        <dbReference type="ARBA" id="ARBA00004123"/>
    </source>
</evidence>
<protein>
    <recommendedName>
        <fullName evidence="6">Xylanolytic transcriptional activator regulatory domain-containing protein</fullName>
    </recommendedName>
</protein>
<evidence type="ECO:0000313" key="7">
    <source>
        <dbReference type="EMBL" id="ETS73355.1"/>
    </source>
</evidence>
<dbReference type="OMA" id="GWPAMIN"/>
<name>W3WHF7_PESFW</name>
<dbReference type="PANTHER" id="PTHR47338:SF10">
    <property type="entry name" value="TRANSCRIPTION FACTOR DOMAIN-CONTAINING PROTEIN-RELATED"/>
    <property type="match status" value="1"/>
</dbReference>
<dbReference type="eggNOG" id="ENOG502QW20">
    <property type="taxonomic scope" value="Eukaryota"/>
</dbReference>
<sequence length="492" mass="54696">MVADDGGSSAMDAHSSACIGNMIRDDNHTTPMPPLQQESLGCGLSKEEAEQLTNLYFDTIHDVCPMLHRAKYMESTPLSNASRPMTSLQYIIMALAATHSEQYNQTSPALYRQARLLADNGDSIHADASEPTVLQAQAWLLISMYEAQQGVFSRASISFSHSIRFAQMCQLHKLPENDHYLQELTAPDWREIEEQRRTWWALFNTDRLLSATTGWPSLIDTHDICTPLPASEQAFAAGQAEPCCTLHALLENFVQPTSIFNRNIVAAHLFHESVRHTSHDFSDIELCDTKNGVYWKQHRRLDNHLSLLRTAISGTTIQLNYRDPHEATVHLYIHAATIRLHQSAMQRYQSLDLPADLASQCQDRILLAAEEIVHIIKATSNAKLVMRNPVALFSVSSAILIMMSNLGPDDDSPHCEDNLVFLLNMLAIAGRDNIVAKSLAEQLVIQAKAAEDDEDMNQQALNFAISGAGPLLSVTGPDVSSTSFRLPSPYRP</sequence>
<dbReference type="OrthoDB" id="3037908at2759"/>
<organism evidence="7 8">
    <name type="scientific">Pestalotiopsis fici (strain W106-1 / CGMCC3.15140)</name>
    <dbReference type="NCBI Taxonomy" id="1229662"/>
    <lineage>
        <taxon>Eukaryota</taxon>
        <taxon>Fungi</taxon>
        <taxon>Dikarya</taxon>
        <taxon>Ascomycota</taxon>
        <taxon>Pezizomycotina</taxon>
        <taxon>Sordariomycetes</taxon>
        <taxon>Xylariomycetidae</taxon>
        <taxon>Amphisphaeriales</taxon>
        <taxon>Sporocadaceae</taxon>
        <taxon>Pestalotiopsis</taxon>
    </lineage>
</organism>
<dbReference type="Pfam" id="PF04082">
    <property type="entry name" value="Fungal_trans"/>
    <property type="match status" value="1"/>
</dbReference>
<keyword evidence="2" id="KW-0479">Metal-binding</keyword>
<dbReference type="GO" id="GO:0000981">
    <property type="term" value="F:DNA-binding transcription factor activity, RNA polymerase II-specific"/>
    <property type="evidence" value="ECO:0007669"/>
    <property type="project" value="InterPro"/>
</dbReference>
<reference evidence="8" key="1">
    <citation type="journal article" date="2015" name="BMC Genomics">
        <title>Genomic and transcriptomic analysis of the endophytic fungus Pestalotiopsis fici reveals its lifestyle and high potential for synthesis of natural products.</title>
        <authorList>
            <person name="Wang X."/>
            <person name="Zhang X."/>
            <person name="Liu L."/>
            <person name="Xiang M."/>
            <person name="Wang W."/>
            <person name="Sun X."/>
            <person name="Che Y."/>
            <person name="Guo L."/>
            <person name="Liu G."/>
            <person name="Guo L."/>
            <person name="Wang C."/>
            <person name="Yin W.B."/>
            <person name="Stadler M."/>
            <person name="Zhang X."/>
            <person name="Liu X."/>
        </authorList>
    </citation>
    <scope>NUCLEOTIDE SEQUENCE [LARGE SCALE GENOMIC DNA]</scope>
    <source>
        <strain evidence="8">W106-1 / CGMCC3.15140</strain>
    </source>
</reference>
<evidence type="ECO:0000256" key="3">
    <source>
        <dbReference type="ARBA" id="ARBA00023015"/>
    </source>
</evidence>
<dbReference type="GO" id="GO:0008270">
    <property type="term" value="F:zinc ion binding"/>
    <property type="evidence" value="ECO:0007669"/>
    <property type="project" value="InterPro"/>
</dbReference>
<dbReference type="InterPro" id="IPR007219">
    <property type="entry name" value="XnlR_reg_dom"/>
</dbReference>
<evidence type="ECO:0000259" key="6">
    <source>
        <dbReference type="SMART" id="SM00906"/>
    </source>
</evidence>
<dbReference type="PANTHER" id="PTHR47338">
    <property type="entry name" value="ZN(II)2CYS6 TRANSCRIPTION FACTOR (EUROFUNG)-RELATED"/>
    <property type="match status" value="1"/>
</dbReference>
<dbReference type="InParanoid" id="W3WHF7"/>
<proteinExistence type="predicted"/>
<keyword evidence="5" id="KW-0539">Nucleus</keyword>
<dbReference type="CDD" id="cd12148">
    <property type="entry name" value="fungal_TF_MHR"/>
    <property type="match status" value="1"/>
</dbReference>
<evidence type="ECO:0000313" key="8">
    <source>
        <dbReference type="Proteomes" id="UP000030651"/>
    </source>
</evidence>
<comment type="subcellular location">
    <subcellularLocation>
        <location evidence="1">Nucleus</location>
    </subcellularLocation>
</comment>
<dbReference type="GO" id="GO:0003677">
    <property type="term" value="F:DNA binding"/>
    <property type="evidence" value="ECO:0007669"/>
    <property type="project" value="InterPro"/>
</dbReference>
<keyword evidence="4" id="KW-0804">Transcription</keyword>
<dbReference type="Proteomes" id="UP000030651">
    <property type="component" value="Unassembled WGS sequence"/>
</dbReference>
<dbReference type="HOGENOM" id="CLU_011017_4_1_1"/>
<dbReference type="InterPro" id="IPR050815">
    <property type="entry name" value="TF_fung"/>
</dbReference>
<evidence type="ECO:0000256" key="4">
    <source>
        <dbReference type="ARBA" id="ARBA00023163"/>
    </source>
</evidence>
<gene>
    <name evidence="7" type="ORF">PFICI_14960</name>
</gene>
<dbReference type="GO" id="GO:0005634">
    <property type="term" value="C:nucleus"/>
    <property type="evidence" value="ECO:0007669"/>
    <property type="project" value="UniProtKB-SubCell"/>
</dbReference>
<feature type="domain" description="Xylanolytic transcriptional activator regulatory" evidence="6">
    <location>
        <begin position="155"/>
        <end position="235"/>
    </location>
</feature>
<dbReference type="GeneID" id="19279973"/>
<dbReference type="EMBL" id="KI912122">
    <property type="protein sequence ID" value="ETS73355.1"/>
    <property type="molecule type" value="Genomic_DNA"/>
</dbReference>
<evidence type="ECO:0000256" key="2">
    <source>
        <dbReference type="ARBA" id="ARBA00022723"/>
    </source>
</evidence>